<protein>
    <submittedName>
        <fullName evidence="1">Uncharacterized protein</fullName>
    </submittedName>
</protein>
<reference evidence="1" key="1">
    <citation type="journal article" date="2017" name="Front. Cell. Infect. Microbiol.">
        <title>The Distinct Transcriptional Response of the Midgut of Amblyomma sculptum and Amblyomma aureolatum Ticks to Rickettsia rickettsii Correlates to Their Differences in Susceptibility to Infection.</title>
        <authorList>
            <person name="Martins L.A."/>
            <person name="Galletti M.F.B.M."/>
            <person name="Ribeiro J.M."/>
            <person name="Fujita A."/>
            <person name="Costa F.B."/>
            <person name="Labruna M.B."/>
            <person name="Daffre S."/>
            <person name="Fogaca A.C."/>
        </authorList>
    </citation>
    <scope>NUCLEOTIDE SEQUENCE</scope>
</reference>
<dbReference type="AlphaFoldDB" id="A0A1E1X127"/>
<accession>A0A1E1X127</accession>
<organism evidence="1">
    <name type="scientific">Amblyomma aureolatum</name>
    <dbReference type="NCBI Taxonomy" id="187763"/>
    <lineage>
        <taxon>Eukaryota</taxon>
        <taxon>Metazoa</taxon>
        <taxon>Ecdysozoa</taxon>
        <taxon>Arthropoda</taxon>
        <taxon>Chelicerata</taxon>
        <taxon>Arachnida</taxon>
        <taxon>Acari</taxon>
        <taxon>Parasitiformes</taxon>
        <taxon>Ixodida</taxon>
        <taxon>Ixodoidea</taxon>
        <taxon>Ixodidae</taxon>
        <taxon>Amblyomminae</taxon>
        <taxon>Amblyomma</taxon>
    </lineage>
</organism>
<name>A0A1E1X127_9ACAR</name>
<dbReference type="EMBL" id="GFAC01006231">
    <property type="protein sequence ID" value="JAT92957.1"/>
    <property type="molecule type" value="mRNA"/>
</dbReference>
<sequence>MATPDGSRSLLQQILRRSQATPRILWWQASEILYKLQRRQRNDSKQHPCVATWHKLVRCMRRFPHNPISKCAGEASRHYQCTINNDGWTAGDSVNYSRILEAFDIFNTRKPVVFTSDEMQRCGSAATNKFVPEKRFK</sequence>
<proteinExistence type="evidence at transcript level"/>
<evidence type="ECO:0000313" key="1">
    <source>
        <dbReference type="EMBL" id="JAT92957.1"/>
    </source>
</evidence>